<dbReference type="Pfam" id="PF00271">
    <property type="entry name" value="Helicase_C"/>
    <property type="match status" value="1"/>
</dbReference>
<dbReference type="PROSITE" id="PS51194">
    <property type="entry name" value="HELICASE_CTER"/>
    <property type="match status" value="1"/>
</dbReference>
<feature type="domain" description="Helicase C-terminal" evidence="11">
    <location>
        <begin position="492"/>
        <end position="679"/>
    </location>
</feature>
<dbReference type="PANTHER" id="PTHR45766">
    <property type="entry name" value="DNA ANNEALING HELICASE AND ENDONUCLEASE ZRANB3 FAMILY MEMBER"/>
    <property type="match status" value="1"/>
</dbReference>
<dbReference type="InterPro" id="IPR001650">
    <property type="entry name" value="Helicase_C-like"/>
</dbReference>
<name>A0ABV5HS83_9VIBR</name>
<dbReference type="NCBIfam" id="NF003426">
    <property type="entry name" value="PRK04914.1"/>
    <property type="match status" value="1"/>
</dbReference>
<keyword evidence="8 9" id="KW-0804">Transcription</keyword>
<dbReference type="Gene3D" id="3.40.50.10810">
    <property type="entry name" value="Tandem AAA-ATPase domain"/>
    <property type="match status" value="1"/>
</dbReference>
<keyword evidence="7 9" id="KW-0010">Activator</keyword>
<evidence type="ECO:0000259" key="10">
    <source>
        <dbReference type="PROSITE" id="PS51192"/>
    </source>
</evidence>
<keyword evidence="2 9" id="KW-0378">Hydrolase</keyword>
<dbReference type="InterPro" id="IPR000330">
    <property type="entry name" value="SNF2_N"/>
</dbReference>
<dbReference type="EC" id="3.6.4.-" evidence="9"/>
<feature type="short sequence motif" description="DEAH box" evidence="9">
    <location>
        <begin position="280"/>
        <end position="283"/>
    </location>
</feature>
<dbReference type="SUPFAM" id="SSF52540">
    <property type="entry name" value="P-loop containing nucleoside triphosphate hydrolases"/>
    <property type="match status" value="2"/>
</dbReference>
<dbReference type="Pfam" id="PF18337">
    <property type="entry name" value="Tudor_RapA"/>
    <property type="match status" value="1"/>
</dbReference>
<evidence type="ECO:0000256" key="9">
    <source>
        <dbReference type="HAMAP-Rule" id="MF_01821"/>
    </source>
</evidence>
<keyword evidence="1 9" id="KW-0547">Nucleotide-binding</keyword>
<evidence type="ECO:0000313" key="13">
    <source>
        <dbReference type="Proteomes" id="UP001589645"/>
    </source>
</evidence>
<dbReference type="PANTHER" id="PTHR45766:SF6">
    <property type="entry name" value="SWI_SNF-RELATED MATRIX-ASSOCIATED ACTIN-DEPENDENT REGULATOR OF CHROMATIN SUBFAMILY A-LIKE PROTEIN 1"/>
    <property type="match status" value="1"/>
</dbReference>
<evidence type="ECO:0000256" key="6">
    <source>
        <dbReference type="ARBA" id="ARBA00023125"/>
    </source>
</evidence>
<dbReference type="CDD" id="cd18793">
    <property type="entry name" value="SF2_C_SNF"/>
    <property type="match status" value="1"/>
</dbReference>
<dbReference type="InterPro" id="IPR014001">
    <property type="entry name" value="Helicase_ATP-bd"/>
</dbReference>
<dbReference type="Gene3D" id="3.40.50.300">
    <property type="entry name" value="P-loop containing nucleotide triphosphate hydrolases"/>
    <property type="match status" value="1"/>
</dbReference>
<dbReference type="HAMAP" id="MF_01821">
    <property type="entry name" value="Helicase_RapA"/>
    <property type="match status" value="1"/>
</dbReference>
<evidence type="ECO:0000256" key="3">
    <source>
        <dbReference type="ARBA" id="ARBA00022806"/>
    </source>
</evidence>
<dbReference type="Proteomes" id="UP001589645">
    <property type="component" value="Unassembled WGS sequence"/>
</dbReference>
<dbReference type="Pfam" id="PF18339">
    <property type="entry name" value="Tudor_1_RapA"/>
    <property type="match status" value="1"/>
</dbReference>
<gene>
    <name evidence="9 12" type="primary">rapA</name>
    <name evidence="12" type="ORF">ACFFUV_19325</name>
</gene>
<keyword evidence="6 9" id="KW-0238">DNA-binding</keyword>
<evidence type="ECO:0000256" key="2">
    <source>
        <dbReference type="ARBA" id="ARBA00022801"/>
    </source>
</evidence>
<dbReference type="Gene3D" id="3.30.360.80">
    <property type="match status" value="1"/>
</dbReference>
<evidence type="ECO:0000256" key="7">
    <source>
        <dbReference type="ARBA" id="ARBA00023159"/>
    </source>
</evidence>
<organism evidence="12 13">
    <name type="scientific">Vibrio olivae</name>
    <dbReference type="NCBI Taxonomy" id="1243002"/>
    <lineage>
        <taxon>Bacteria</taxon>
        <taxon>Pseudomonadati</taxon>
        <taxon>Pseudomonadota</taxon>
        <taxon>Gammaproteobacteria</taxon>
        <taxon>Vibrionales</taxon>
        <taxon>Vibrionaceae</taxon>
        <taxon>Vibrio</taxon>
    </lineage>
</organism>
<dbReference type="Pfam" id="PF00176">
    <property type="entry name" value="SNF2-rel_dom"/>
    <property type="match status" value="1"/>
</dbReference>
<dbReference type="InterPro" id="IPR023949">
    <property type="entry name" value="Helicase_RapA"/>
</dbReference>
<sequence>MTFALGQRWISDTESDLGLGTVVALDGRTVTLMFAASEENRVYARHDAPVTRVTFNVGDEVESQQGWFLTVEQVVEDSGVVTYVGTRSDTEQQGVELREIMLSHQIRFNKPQDKLFAGQIDRMDNFVLRYRALTNQYQQHRSPMRGLCGMRAGLIPHQLFIAHEVGRRHAPRVLLADEVGLGKTIEAGMIIHQQVLSGRAERILIVVPETLQHQWLVEMLRRFNLHFSIFDEERCVESVAEGENPFETQQYVLCSLNFLRKSRERYQQALDAEWDLLVVDEAHHLEWSQDNPSREYQVIEGLANSTPGVLLLTATPEQLGRESHFARLRLLDPDRFYDYHAFVEEEQQYEPVADAVAALFSGEELQNDAKNKITELLSEQDVEPLYRILSGEVSDEEKAQARQELIDNLMDRHGTGRVLFRNTRAAVQGFPQRHVHLLPMEIPSQYTTSMRVANMIGGKISQEARAVKNLYPEEIFQEFEGEETSWWQFDPRVNWLLDKITEKRSEKILVIASRASTALQLEQALREREGIRATVFHEGMSILERDKAAAYFAQEEGGAQVLICSEIGSEGRNFQFANQLVMFDLPFNPDLLEQRIGRLDRIGQARDIEVYVPYLEGTSQSILARWFNEGLNAFAETCPTGRTVYDQFDTTLIEMLATGNTEALDDVIEQSSKLNKSLKAQLEQGRDRLLEMHSNGGERAHEIVERIAATDGDTNLVTFALSLFDTIGLNQDDKGDNALVVTPSEHMMVPSYPGLPYEGATITFERSTALAREDIHFISWEHPMIQGGIDLLMSEGVGTSAVSLLKNKALPVGTVLLELVFVVDAQAPKSSGISRFLPPTPIRLLLDQKGNDLSHQVEFDGFNRQLSPVNRHLASKLVTSVQPQLHHLIEVGEGLIEAKVDEVRQQAQSDMHSRLNAELERLQALKAVNPNIRDEEIESLDEQINTLNGYISRAQYQLDSLRVIVVSHN</sequence>
<dbReference type="Gene3D" id="6.10.140.1500">
    <property type="match status" value="1"/>
</dbReference>
<evidence type="ECO:0000256" key="5">
    <source>
        <dbReference type="ARBA" id="ARBA00023015"/>
    </source>
</evidence>
<comment type="similarity">
    <text evidence="9">Belongs to the SNF2/RAD54 helicase family. RapA subfamily.</text>
</comment>
<reference evidence="12 13" key="1">
    <citation type="submission" date="2024-09" db="EMBL/GenBank/DDBJ databases">
        <authorList>
            <person name="Sun Q."/>
            <person name="Mori K."/>
        </authorList>
    </citation>
    <scope>NUCLEOTIDE SEQUENCE [LARGE SCALE GENOMIC DNA]</scope>
    <source>
        <strain evidence="12 13">CECT 8064</strain>
    </source>
</reference>
<dbReference type="InterPro" id="IPR040765">
    <property type="entry name" value="Tudor_1_RapA"/>
</dbReference>
<dbReference type="InterPro" id="IPR027417">
    <property type="entry name" value="P-loop_NTPase"/>
</dbReference>
<proteinExistence type="inferred from homology"/>
<dbReference type="SMART" id="SM00490">
    <property type="entry name" value="HELICc"/>
    <property type="match status" value="1"/>
</dbReference>
<accession>A0ABV5HS83</accession>
<evidence type="ECO:0000313" key="12">
    <source>
        <dbReference type="EMBL" id="MFB9137120.1"/>
    </source>
</evidence>
<dbReference type="InterPro" id="IPR040766">
    <property type="entry name" value="Tudor_2_RapA"/>
</dbReference>
<protein>
    <recommendedName>
        <fullName evidence="9">RNA polymerase-associated protein RapA</fullName>
        <ecNumber evidence="9">3.6.4.-</ecNumber>
    </recommendedName>
    <alternativeName>
        <fullName evidence="9">ATP-dependent helicase HepA</fullName>
    </alternativeName>
</protein>
<comment type="caution">
    <text evidence="12">The sequence shown here is derived from an EMBL/GenBank/DDBJ whole genome shotgun (WGS) entry which is preliminary data.</text>
</comment>
<dbReference type="Gene3D" id="6.10.140.2230">
    <property type="match status" value="1"/>
</dbReference>
<dbReference type="SMART" id="SM00487">
    <property type="entry name" value="DEXDc"/>
    <property type="match status" value="1"/>
</dbReference>
<feature type="binding site" evidence="9">
    <location>
        <begin position="177"/>
        <end position="184"/>
    </location>
    <ligand>
        <name>ATP</name>
        <dbReference type="ChEBI" id="CHEBI:30616"/>
    </ligand>
</feature>
<evidence type="ECO:0000256" key="4">
    <source>
        <dbReference type="ARBA" id="ARBA00022840"/>
    </source>
</evidence>
<dbReference type="InterPro" id="IPR057342">
    <property type="entry name" value="DEXDc_RapA"/>
</dbReference>
<dbReference type="Gene3D" id="2.30.30.930">
    <property type="match status" value="1"/>
</dbReference>
<dbReference type="InterPro" id="IPR022737">
    <property type="entry name" value="RapA_C"/>
</dbReference>
<comment type="function">
    <text evidence="9">Transcription regulator that activates transcription by stimulating RNA polymerase (RNAP) recycling in case of stress conditions such as supercoiled DNA or high salt concentrations. Probably acts by releasing the RNAP, when it is trapped or immobilized on tightly supercoiled DNA. Does not activate transcription on linear DNA. Probably not involved in DNA repair.</text>
</comment>
<keyword evidence="5 9" id="KW-0805">Transcription regulation</keyword>
<evidence type="ECO:0000259" key="11">
    <source>
        <dbReference type="PROSITE" id="PS51194"/>
    </source>
</evidence>
<keyword evidence="13" id="KW-1185">Reference proteome</keyword>
<dbReference type="CDD" id="cd18011">
    <property type="entry name" value="DEXDc_RapA"/>
    <property type="match status" value="1"/>
</dbReference>
<feature type="domain" description="Helicase ATP-binding" evidence="10">
    <location>
        <begin position="164"/>
        <end position="334"/>
    </location>
</feature>
<evidence type="ECO:0000256" key="8">
    <source>
        <dbReference type="ARBA" id="ARBA00023163"/>
    </source>
</evidence>
<keyword evidence="3 9" id="KW-0347">Helicase</keyword>
<dbReference type="EMBL" id="JBHMEP010000009">
    <property type="protein sequence ID" value="MFB9137120.1"/>
    <property type="molecule type" value="Genomic_DNA"/>
</dbReference>
<dbReference type="InterPro" id="IPR038718">
    <property type="entry name" value="SNF2-like_sf"/>
</dbReference>
<comment type="subunit">
    <text evidence="9">Interacts with the RNAP. Has a higher affinity for the core RNAP than for the holoenzyme. Its ATPase activity is stimulated by binding to RNAP.</text>
</comment>
<dbReference type="PROSITE" id="PS51192">
    <property type="entry name" value="HELICASE_ATP_BIND_1"/>
    <property type="match status" value="1"/>
</dbReference>
<dbReference type="InterPro" id="IPR049730">
    <property type="entry name" value="SNF2/RAD54-like_C"/>
</dbReference>
<dbReference type="RefSeq" id="WP_390196134.1">
    <property type="nucleotide sequence ID" value="NZ_JBHMEP010000009.1"/>
</dbReference>
<evidence type="ECO:0000256" key="1">
    <source>
        <dbReference type="ARBA" id="ARBA00022741"/>
    </source>
</evidence>
<dbReference type="Pfam" id="PF12137">
    <property type="entry name" value="RapA_C"/>
    <property type="match status" value="1"/>
</dbReference>
<keyword evidence="4 9" id="KW-0067">ATP-binding</keyword>
<dbReference type="Gene3D" id="2.30.30.140">
    <property type="match status" value="1"/>
</dbReference>